<protein>
    <submittedName>
        <fullName evidence="2">Uncharacterized protein</fullName>
    </submittedName>
</protein>
<dbReference type="EMBL" id="LXQA010573704">
    <property type="protein sequence ID" value="MCI60011.1"/>
    <property type="molecule type" value="Genomic_DNA"/>
</dbReference>
<evidence type="ECO:0000313" key="2">
    <source>
        <dbReference type="EMBL" id="MCI60011.1"/>
    </source>
</evidence>
<proteinExistence type="predicted"/>
<feature type="non-terminal residue" evidence="2">
    <location>
        <position position="89"/>
    </location>
</feature>
<feature type="compositionally biased region" description="Basic and acidic residues" evidence="1">
    <location>
        <begin position="1"/>
        <end position="17"/>
    </location>
</feature>
<name>A0A392TFW9_9FABA</name>
<reference evidence="2 3" key="1">
    <citation type="journal article" date="2018" name="Front. Plant Sci.">
        <title>Red Clover (Trifolium pratense) and Zigzag Clover (T. medium) - A Picture of Genomic Similarities and Differences.</title>
        <authorList>
            <person name="Dluhosova J."/>
            <person name="Istvanek J."/>
            <person name="Nedelnik J."/>
            <person name="Repkova J."/>
        </authorList>
    </citation>
    <scope>NUCLEOTIDE SEQUENCE [LARGE SCALE GENOMIC DNA]</scope>
    <source>
        <strain evidence="3">cv. 10/8</strain>
        <tissue evidence="2">Leaf</tissue>
    </source>
</reference>
<accession>A0A392TFW9</accession>
<comment type="caution">
    <text evidence="2">The sequence shown here is derived from an EMBL/GenBank/DDBJ whole genome shotgun (WGS) entry which is preliminary data.</text>
</comment>
<feature type="non-terminal residue" evidence="2">
    <location>
        <position position="1"/>
    </location>
</feature>
<feature type="region of interest" description="Disordered" evidence="1">
    <location>
        <begin position="1"/>
        <end position="89"/>
    </location>
</feature>
<keyword evidence="3" id="KW-1185">Reference proteome</keyword>
<evidence type="ECO:0000313" key="3">
    <source>
        <dbReference type="Proteomes" id="UP000265520"/>
    </source>
</evidence>
<dbReference type="Proteomes" id="UP000265520">
    <property type="component" value="Unassembled WGS sequence"/>
</dbReference>
<dbReference type="AlphaFoldDB" id="A0A392TFW9"/>
<organism evidence="2 3">
    <name type="scientific">Trifolium medium</name>
    <dbReference type="NCBI Taxonomy" id="97028"/>
    <lineage>
        <taxon>Eukaryota</taxon>
        <taxon>Viridiplantae</taxon>
        <taxon>Streptophyta</taxon>
        <taxon>Embryophyta</taxon>
        <taxon>Tracheophyta</taxon>
        <taxon>Spermatophyta</taxon>
        <taxon>Magnoliopsida</taxon>
        <taxon>eudicotyledons</taxon>
        <taxon>Gunneridae</taxon>
        <taxon>Pentapetalae</taxon>
        <taxon>rosids</taxon>
        <taxon>fabids</taxon>
        <taxon>Fabales</taxon>
        <taxon>Fabaceae</taxon>
        <taxon>Papilionoideae</taxon>
        <taxon>50 kb inversion clade</taxon>
        <taxon>NPAAA clade</taxon>
        <taxon>Hologalegina</taxon>
        <taxon>IRL clade</taxon>
        <taxon>Trifolieae</taxon>
        <taxon>Trifolium</taxon>
    </lineage>
</organism>
<evidence type="ECO:0000256" key="1">
    <source>
        <dbReference type="SAM" id="MobiDB-lite"/>
    </source>
</evidence>
<sequence length="89" mass="9622">CDDFKGQSDEELSDKPADNPSIEGENEKEDERTADTLSPACNSEAVFSPQGESGDRALRTNVSSQLLNTVDRLPIRQTPEEMGRGAGNP</sequence>